<dbReference type="Pfam" id="PF09579">
    <property type="entry name" value="Spore_YtfJ"/>
    <property type="match status" value="1"/>
</dbReference>
<protein>
    <submittedName>
        <fullName evidence="1">Sporulation protein</fullName>
    </submittedName>
</protein>
<comment type="caution">
    <text evidence="1">The sequence shown here is derived from an EMBL/GenBank/DDBJ whole genome shotgun (WGS) entry which is preliminary data.</text>
</comment>
<accession>A0A3E2TP44</accession>
<evidence type="ECO:0000313" key="1">
    <source>
        <dbReference type="EMBL" id="RGB80250.1"/>
    </source>
</evidence>
<dbReference type="EMBL" id="QVEP01000012">
    <property type="protein sequence ID" value="RGB80250.1"/>
    <property type="molecule type" value="Genomic_DNA"/>
</dbReference>
<dbReference type="PIRSF" id="PIRSF021377">
    <property type="entry name" value="YtfJ"/>
    <property type="match status" value="1"/>
</dbReference>
<dbReference type="PANTHER" id="PTHR39162:SF1">
    <property type="entry name" value="SPORULATION PROTEIN YTFJ"/>
    <property type="match status" value="1"/>
</dbReference>
<dbReference type="Proteomes" id="UP000260773">
    <property type="component" value="Unassembled WGS sequence"/>
</dbReference>
<dbReference type="AlphaFoldDB" id="A0A3E2TP44"/>
<sequence>MSDHTFNETVESLFKGMDNFLTTKTVVGEAIHVNDTLILPLVDVSFGVGAGAWSQEHKNSAGGGMGGKMTPSAVLVIKDGSVRMVPVNNNDPVSKIIDMAPDVIHRFMNKSEDDVAVESAVEHISEEE</sequence>
<reference evidence="1 2" key="1">
    <citation type="submission" date="2018-08" db="EMBL/GenBank/DDBJ databases">
        <title>A genome reference for cultivated species of the human gut microbiota.</title>
        <authorList>
            <person name="Zou Y."/>
            <person name="Xue W."/>
            <person name="Luo G."/>
        </authorList>
    </citation>
    <scope>NUCLEOTIDE SEQUENCE [LARGE SCALE GENOMIC DNA]</scope>
    <source>
        <strain evidence="1 2">AF45-17</strain>
    </source>
</reference>
<gene>
    <name evidence="1" type="ORF">DW070_06790</name>
</gene>
<evidence type="ECO:0000313" key="2">
    <source>
        <dbReference type="Proteomes" id="UP000260773"/>
    </source>
</evidence>
<name>A0A3E2TP44_9FIRM</name>
<dbReference type="InterPro" id="IPR014229">
    <property type="entry name" value="Spore_YtfJ"/>
</dbReference>
<dbReference type="RefSeq" id="WP_015514029.1">
    <property type="nucleotide sequence ID" value="NZ_JAQDKA010000002.1"/>
</dbReference>
<proteinExistence type="predicted"/>
<organism evidence="1 2">
    <name type="scientific">Coprococcus catus</name>
    <dbReference type="NCBI Taxonomy" id="116085"/>
    <lineage>
        <taxon>Bacteria</taxon>
        <taxon>Bacillati</taxon>
        <taxon>Bacillota</taxon>
        <taxon>Clostridia</taxon>
        <taxon>Lachnospirales</taxon>
        <taxon>Lachnospiraceae</taxon>
        <taxon>Coprococcus</taxon>
    </lineage>
</organism>
<dbReference type="PANTHER" id="PTHR39162">
    <property type="entry name" value="GLL3345 PROTEIN"/>
    <property type="match status" value="1"/>
</dbReference>